<dbReference type="Gene3D" id="2.40.160.180">
    <property type="entry name" value="Carbohydrate-selective porin OprB"/>
    <property type="match status" value="1"/>
</dbReference>
<comment type="similarity">
    <text evidence="1 2">Belongs to the OprB family.</text>
</comment>
<evidence type="ECO:0000313" key="3">
    <source>
        <dbReference type="EMBL" id="PQJ28475.1"/>
    </source>
</evidence>
<comment type="caution">
    <text evidence="3">The sequence shown here is derived from an EMBL/GenBank/DDBJ whole genome shotgun (WGS) entry which is preliminary data.</text>
</comment>
<evidence type="ECO:0000313" key="4">
    <source>
        <dbReference type="Proteomes" id="UP000239907"/>
    </source>
</evidence>
<dbReference type="InterPro" id="IPR038673">
    <property type="entry name" value="OprB_sf"/>
</dbReference>
<evidence type="ECO:0000256" key="1">
    <source>
        <dbReference type="ARBA" id="ARBA00008769"/>
    </source>
</evidence>
<protein>
    <recommendedName>
        <fullName evidence="5">Porin</fullName>
    </recommendedName>
</protein>
<name>A0A2S7U0F7_9BACT</name>
<reference evidence="3 4" key="1">
    <citation type="submission" date="2016-12" db="EMBL/GenBank/DDBJ databases">
        <title>Study of bacterial adaptation to deep sea.</title>
        <authorList>
            <person name="Song J."/>
            <person name="Yoshizawa S."/>
            <person name="Kogure K."/>
        </authorList>
    </citation>
    <scope>NUCLEOTIDE SEQUENCE [LARGE SCALE GENOMIC DNA]</scope>
    <source>
        <strain evidence="3 4">SAORIC-165</strain>
    </source>
</reference>
<proteinExistence type="inferred from homology"/>
<dbReference type="RefSeq" id="WP_165788729.1">
    <property type="nucleotide sequence ID" value="NZ_MQWA01000001.1"/>
</dbReference>
<gene>
    <name evidence="3" type="ORF">BSZ32_08090</name>
</gene>
<accession>A0A2S7U0F7</accession>
<evidence type="ECO:0000256" key="2">
    <source>
        <dbReference type="RuleBase" id="RU363072"/>
    </source>
</evidence>
<dbReference type="GO" id="GO:0016020">
    <property type="term" value="C:membrane"/>
    <property type="evidence" value="ECO:0007669"/>
    <property type="project" value="InterPro"/>
</dbReference>
<dbReference type="EMBL" id="MQWA01000001">
    <property type="protein sequence ID" value="PQJ28475.1"/>
    <property type="molecule type" value="Genomic_DNA"/>
</dbReference>
<dbReference type="Proteomes" id="UP000239907">
    <property type="component" value="Unassembled WGS sequence"/>
</dbReference>
<sequence>MSETQATAPTGVEGESLSIAGLEDNELPLKYIFSTDRLNVALSYSALFQGAIGDSESGGSGELSLAGRWTFVGEEYPSRLLERIGGERDGLLALKFRLRHRHALLENSAAELANNIGAILGTTDGFSDSGFEIPDLYIQHILHDGRIELRYGQLSVESRLDSHALRGAKKAFLNRVFSTNPTVAFPRFGAGATARWQINDNFDLTYALTQVQASKTGAQVDFDLNSGNIFTAIQPGFTWLGDGTENHIQAMFWGSDSTEEREEDYGFSCGFEHHFDDNEKSLFARFSNSNGSQTDLNKMAVVGFGSNMRENDFLGFGVGAGQSSDTADIQGVFETLYRYQGPFNIQITPNAQLLVGDGLRKNFAMVVGLRGHIEF</sequence>
<dbReference type="AlphaFoldDB" id="A0A2S7U0F7"/>
<dbReference type="GO" id="GO:0015288">
    <property type="term" value="F:porin activity"/>
    <property type="evidence" value="ECO:0007669"/>
    <property type="project" value="InterPro"/>
</dbReference>
<dbReference type="InterPro" id="IPR007049">
    <property type="entry name" value="Carb-sel_porin_OprB"/>
</dbReference>
<organism evidence="3 4">
    <name type="scientific">Rubritalea profundi</name>
    <dbReference type="NCBI Taxonomy" id="1658618"/>
    <lineage>
        <taxon>Bacteria</taxon>
        <taxon>Pseudomonadati</taxon>
        <taxon>Verrucomicrobiota</taxon>
        <taxon>Verrucomicrobiia</taxon>
        <taxon>Verrucomicrobiales</taxon>
        <taxon>Rubritaleaceae</taxon>
        <taxon>Rubritalea</taxon>
    </lineage>
</organism>
<evidence type="ECO:0008006" key="5">
    <source>
        <dbReference type="Google" id="ProtNLM"/>
    </source>
</evidence>
<keyword evidence="4" id="KW-1185">Reference proteome</keyword>
<dbReference type="Pfam" id="PF04966">
    <property type="entry name" value="OprB"/>
    <property type="match status" value="1"/>
</dbReference>
<dbReference type="GO" id="GO:0008643">
    <property type="term" value="P:carbohydrate transport"/>
    <property type="evidence" value="ECO:0007669"/>
    <property type="project" value="InterPro"/>
</dbReference>